<accession>A0A9X3S127</accession>
<keyword evidence="1" id="KW-0732">Signal</keyword>
<gene>
    <name evidence="2" type="ORF">OM076_21455</name>
</gene>
<keyword evidence="3" id="KW-1185">Reference proteome</keyword>
<evidence type="ECO:0000313" key="3">
    <source>
        <dbReference type="Proteomes" id="UP001149140"/>
    </source>
</evidence>
<comment type="caution">
    <text evidence="2">The sequence shown here is derived from an EMBL/GenBank/DDBJ whole genome shotgun (WGS) entry which is preliminary data.</text>
</comment>
<sequence length="55" mass="5489">MKRIALLAVLAAFATMPTVASAAEPTHTPGTSANGIIAILIGLQFTPPIGSNKGS</sequence>
<reference evidence="2" key="1">
    <citation type="submission" date="2022-10" db="EMBL/GenBank/DDBJ databases">
        <title>The WGS of Solirubrobacter ginsenosidimutans DSM 21036.</title>
        <authorList>
            <person name="Jiang Z."/>
        </authorList>
    </citation>
    <scope>NUCLEOTIDE SEQUENCE</scope>
    <source>
        <strain evidence="2">DSM 21036</strain>
    </source>
</reference>
<dbReference type="Proteomes" id="UP001149140">
    <property type="component" value="Unassembled WGS sequence"/>
</dbReference>
<proteinExistence type="predicted"/>
<protein>
    <submittedName>
        <fullName evidence="2">Uncharacterized protein</fullName>
    </submittedName>
</protein>
<dbReference type="AlphaFoldDB" id="A0A9X3S127"/>
<dbReference type="EMBL" id="JAPDOD010000021">
    <property type="protein sequence ID" value="MDA0162855.1"/>
    <property type="molecule type" value="Genomic_DNA"/>
</dbReference>
<feature type="chain" id="PRO_5040725514" evidence="1">
    <location>
        <begin position="23"/>
        <end position="55"/>
    </location>
</feature>
<evidence type="ECO:0000313" key="2">
    <source>
        <dbReference type="EMBL" id="MDA0162855.1"/>
    </source>
</evidence>
<name>A0A9X3S127_9ACTN</name>
<organism evidence="2 3">
    <name type="scientific">Solirubrobacter ginsenosidimutans</name>
    <dbReference type="NCBI Taxonomy" id="490573"/>
    <lineage>
        <taxon>Bacteria</taxon>
        <taxon>Bacillati</taxon>
        <taxon>Actinomycetota</taxon>
        <taxon>Thermoleophilia</taxon>
        <taxon>Solirubrobacterales</taxon>
        <taxon>Solirubrobacteraceae</taxon>
        <taxon>Solirubrobacter</taxon>
    </lineage>
</organism>
<feature type="signal peptide" evidence="1">
    <location>
        <begin position="1"/>
        <end position="22"/>
    </location>
</feature>
<dbReference type="RefSeq" id="WP_270042095.1">
    <property type="nucleotide sequence ID" value="NZ_JAPDOD010000021.1"/>
</dbReference>
<evidence type="ECO:0000256" key="1">
    <source>
        <dbReference type="SAM" id="SignalP"/>
    </source>
</evidence>